<dbReference type="AlphaFoldDB" id="A0AAD9NJ87"/>
<reference evidence="1" key="1">
    <citation type="journal article" date="2023" name="Mol. Biol. Evol.">
        <title>Third-Generation Sequencing Reveals the Adaptive Role of the Epigenome in Three Deep-Sea Polychaetes.</title>
        <authorList>
            <person name="Perez M."/>
            <person name="Aroh O."/>
            <person name="Sun Y."/>
            <person name="Lan Y."/>
            <person name="Juniper S.K."/>
            <person name="Young C.R."/>
            <person name="Angers B."/>
            <person name="Qian P.Y."/>
        </authorList>
    </citation>
    <scope>NUCLEOTIDE SEQUENCE</scope>
    <source>
        <strain evidence="1">P08H-3</strain>
    </source>
</reference>
<gene>
    <name evidence="1" type="ORF">LSH36_12g34073</name>
</gene>
<evidence type="ECO:0000313" key="2">
    <source>
        <dbReference type="Proteomes" id="UP001208570"/>
    </source>
</evidence>
<name>A0AAD9NJ87_9ANNE</name>
<accession>A0AAD9NJ87</accession>
<protein>
    <submittedName>
        <fullName evidence="1">Uncharacterized protein</fullName>
    </submittedName>
</protein>
<sequence>MIYNKDCYLFLKIRQKQLSTHSSLPKLSTNRSLPTTLYPQLALYSQLSTHSSLPIALYPQLSTHRSLPTALYQQLYAHSCLPPALYPQLSTFSPPKACIQLNPDVCVETKSL</sequence>
<evidence type="ECO:0000313" key="1">
    <source>
        <dbReference type="EMBL" id="KAK2169194.1"/>
    </source>
</evidence>
<dbReference type="EMBL" id="JAODUP010000012">
    <property type="protein sequence ID" value="KAK2169194.1"/>
    <property type="molecule type" value="Genomic_DNA"/>
</dbReference>
<keyword evidence="2" id="KW-1185">Reference proteome</keyword>
<comment type="caution">
    <text evidence="1">The sequence shown here is derived from an EMBL/GenBank/DDBJ whole genome shotgun (WGS) entry which is preliminary data.</text>
</comment>
<dbReference type="Proteomes" id="UP001208570">
    <property type="component" value="Unassembled WGS sequence"/>
</dbReference>
<organism evidence="1 2">
    <name type="scientific">Paralvinella palmiformis</name>
    <dbReference type="NCBI Taxonomy" id="53620"/>
    <lineage>
        <taxon>Eukaryota</taxon>
        <taxon>Metazoa</taxon>
        <taxon>Spiralia</taxon>
        <taxon>Lophotrochozoa</taxon>
        <taxon>Annelida</taxon>
        <taxon>Polychaeta</taxon>
        <taxon>Sedentaria</taxon>
        <taxon>Canalipalpata</taxon>
        <taxon>Terebellida</taxon>
        <taxon>Terebelliformia</taxon>
        <taxon>Alvinellidae</taxon>
        <taxon>Paralvinella</taxon>
    </lineage>
</organism>
<proteinExistence type="predicted"/>